<feature type="DNA-binding region" description="H-T-H motif" evidence="2">
    <location>
        <begin position="42"/>
        <end position="61"/>
    </location>
</feature>
<evidence type="ECO:0000256" key="1">
    <source>
        <dbReference type="ARBA" id="ARBA00023125"/>
    </source>
</evidence>
<proteinExistence type="predicted"/>
<dbReference type="PRINTS" id="PR00455">
    <property type="entry name" value="HTHTETR"/>
</dbReference>
<dbReference type="InterPro" id="IPR009057">
    <property type="entry name" value="Homeodomain-like_sf"/>
</dbReference>
<name>A0ABW8I9N4_9BACI</name>
<organism evidence="4 5">
    <name type="scientific">Bacillus lumedeiriae</name>
    <dbReference type="NCBI Taxonomy" id="3058829"/>
    <lineage>
        <taxon>Bacteria</taxon>
        <taxon>Bacillati</taxon>
        <taxon>Bacillota</taxon>
        <taxon>Bacilli</taxon>
        <taxon>Bacillales</taxon>
        <taxon>Bacillaceae</taxon>
        <taxon>Bacillus</taxon>
    </lineage>
</organism>
<dbReference type="PANTHER" id="PTHR30055">
    <property type="entry name" value="HTH-TYPE TRANSCRIPTIONAL REGULATOR RUTR"/>
    <property type="match status" value="1"/>
</dbReference>
<evidence type="ECO:0000313" key="4">
    <source>
        <dbReference type="EMBL" id="MFK2826200.1"/>
    </source>
</evidence>
<sequence length="223" mass="25701">MSQQEKMIEELFHNAEELTEKQKKIVAAAIDSFAEKGFAATSTSEIAKKAGVAEGTIFRHYKTKKDLLLAIVAPTMAKMIAPFVIKDLNKVLNKEFENVEEFLKAMIENRAQFLKNNMPLFRILIQEIPFQSEMREQFKEHIAQKVFERLREMVEHYQAKGQIIEMPPVTVIRVAASVILGYILARYLLVPEGEWDDDREIERTIQLLMNGLSPGKYKEDLNL</sequence>
<gene>
    <name evidence="4" type="ORF">QYG89_11045</name>
</gene>
<comment type="caution">
    <text evidence="4">The sequence shown here is derived from an EMBL/GenBank/DDBJ whole genome shotgun (WGS) entry which is preliminary data.</text>
</comment>
<reference evidence="4 5" key="1">
    <citation type="submission" date="2023-07" db="EMBL/GenBank/DDBJ databases">
        <title>Bacillus lucianemedeirus sp. nov, a new species isolated from an immunobiological production facility.</title>
        <authorList>
            <person name="Costa L.V."/>
            <person name="Miranda R.V.S.L."/>
            <person name="Brandao M.L.L."/>
            <person name="Reis C.M.F."/>
            <person name="Frazao A.M."/>
            <person name="Cruz F.V."/>
            <person name="Baio P.V.P."/>
            <person name="Veras J.F.C."/>
            <person name="Ramos J.N."/>
            <person name="Vieira V."/>
        </authorList>
    </citation>
    <scope>NUCLEOTIDE SEQUENCE [LARGE SCALE GENOMIC DNA]</scope>
    <source>
        <strain evidence="4 5">B190/17</strain>
    </source>
</reference>
<keyword evidence="5" id="KW-1185">Reference proteome</keyword>
<dbReference type="InterPro" id="IPR050109">
    <property type="entry name" value="HTH-type_TetR-like_transc_reg"/>
</dbReference>
<dbReference type="InterPro" id="IPR036271">
    <property type="entry name" value="Tet_transcr_reg_TetR-rel_C_sf"/>
</dbReference>
<dbReference type="InterPro" id="IPR001647">
    <property type="entry name" value="HTH_TetR"/>
</dbReference>
<evidence type="ECO:0000259" key="3">
    <source>
        <dbReference type="PROSITE" id="PS50977"/>
    </source>
</evidence>
<dbReference type="EMBL" id="JAUIYO010000008">
    <property type="protein sequence ID" value="MFK2826200.1"/>
    <property type="molecule type" value="Genomic_DNA"/>
</dbReference>
<dbReference type="Proteomes" id="UP001619911">
    <property type="component" value="Unassembled WGS sequence"/>
</dbReference>
<dbReference type="SUPFAM" id="SSF46689">
    <property type="entry name" value="Homeodomain-like"/>
    <property type="match status" value="1"/>
</dbReference>
<keyword evidence="1 2" id="KW-0238">DNA-binding</keyword>
<evidence type="ECO:0000313" key="5">
    <source>
        <dbReference type="Proteomes" id="UP001619911"/>
    </source>
</evidence>
<dbReference type="Gene3D" id="1.10.10.60">
    <property type="entry name" value="Homeodomain-like"/>
    <property type="match status" value="1"/>
</dbReference>
<dbReference type="PROSITE" id="PS50977">
    <property type="entry name" value="HTH_TETR_2"/>
    <property type="match status" value="1"/>
</dbReference>
<dbReference type="Gene3D" id="1.10.357.10">
    <property type="entry name" value="Tetracycline Repressor, domain 2"/>
    <property type="match status" value="1"/>
</dbReference>
<evidence type="ECO:0000256" key="2">
    <source>
        <dbReference type="PROSITE-ProRule" id="PRU00335"/>
    </source>
</evidence>
<dbReference type="SUPFAM" id="SSF48498">
    <property type="entry name" value="Tetracyclin repressor-like, C-terminal domain"/>
    <property type="match status" value="1"/>
</dbReference>
<feature type="domain" description="HTH tetR-type" evidence="3">
    <location>
        <begin position="19"/>
        <end position="79"/>
    </location>
</feature>
<accession>A0ABW8I9N4</accession>
<dbReference type="PANTHER" id="PTHR30055:SF222">
    <property type="entry name" value="REGULATORY PROTEIN"/>
    <property type="match status" value="1"/>
</dbReference>
<dbReference type="Pfam" id="PF00440">
    <property type="entry name" value="TetR_N"/>
    <property type="match status" value="1"/>
</dbReference>
<dbReference type="RefSeq" id="WP_404317235.1">
    <property type="nucleotide sequence ID" value="NZ_JAUIYO010000008.1"/>
</dbReference>
<protein>
    <submittedName>
        <fullName evidence="4">TetR/AcrR family transcriptional regulator</fullName>
    </submittedName>
</protein>